<sequence length="114" mass="12625">MLLSGATYTTSILLHSIYIAAIYTAGYILKQCLYIASTLLNSLHSFEHLPLPRNQVYCRKQHGRTLVRNCSRLLQGYCGCSDPTTCHLHQSACQRHTKVSVRQDNGLDGGAETG</sequence>
<comment type="caution">
    <text evidence="2">The sequence shown here is derived from an EMBL/GenBank/DDBJ whole genome shotgun (WGS) entry which is preliminary data.</text>
</comment>
<dbReference type="Proteomes" id="UP001044222">
    <property type="component" value="Chromosome 6"/>
</dbReference>
<evidence type="ECO:0000256" key="1">
    <source>
        <dbReference type="SAM" id="Phobius"/>
    </source>
</evidence>
<keyword evidence="1" id="KW-0812">Transmembrane</keyword>
<feature type="transmembrane region" description="Helical" evidence="1">
    <location>
        <begin position="12"/>
        <end position="29"/>
    </location>
</feature>
<name>A0A9D3MHW3_ANGAN</name>
<proteinExistence type="predicted"/>
<dbReference type="AlphaFoldDB" id="A0A9D3MHW3"/>
<organism evidence="2 3">
    <name type="scientific">Anguilla anguilla</name>
    <name type="common">European freshwater eel</name>
    <name type="synonym">Muraena anguilla</name>
    <dbReference type="NCBI Taxonomy" id="7936"/>
    <lineage>
        <taxon>Eukaryota</taxon>
        <taxon>Metazoa</taxon>
        <taxon>Chordata</taxon>
        <taxon>Craniata</taxon>
        <taxon>Vertebrata</taxon>
        <taxon>Euteleostomi</taxon>
        <taxon>Actinopterygii</taxon>
        <taxon>Neopterygii</taxon>
        <taxon>Teleostei</taxon>
        <taxon>Anguilliformes</taxon>
        <taxon>Anguillidae</taxon>
        <taxon>Anguilla</taxon>
    </lineage>
</organism>
<keyword evidence="1" id="KW-0472">Membrane</keyword>
<keyword evidence="1" id="KW-1133">Transmembrane helix</keyword>
<evidence type="ECO:0000313" key="2">
    <source>
        <dbReference type="EMBL" id="KAG5847555.1"/>
    </source>
</evidence>
<reference evidence="2" key="1">
    <citation type="submission" date="2021-01" db="EMBL/GenBank/DDBJ databases">
        <title>A chromosome-scale assembly of European eel, Anguilla anguilla.</title>
        <authorList>
            <person name="Henkel C."/>
            <person name="Jong-Raadsen S.A."/>
            <person name="Dufour S."/>
            <person name="Weltzien F.-A."/>
            <person name="Palstra A.P."/>
            <person name="Pelster B."/>
            <person name="Spaink H.P."/>
            <person name="Van Den Thillart G.E."/>
            <person name="Jansen H."/>
            <person name="Zahm M."/>
            <person name="Klopp C."/>
            <person name="Cedric C."/>
            <person name="Louis A."/>
            <person name="Berthelot C."/>
            <person name="Parey E."/>
            <person name="Roest Crollius H."/>
            <person name="Montfort J."/>
            <person name="Robinson-Rechavi M."/>
            <person name="Bucao C."/>
            <person name="Bouchez O."/>
            <person name="Gislard M."/>
            <person name="Lluch J."/>
            <person name="Milhes M."/>
            <person name="Lampietro C."/>
            <person name="Lopez Roques C."/>
            <person name="Donnadieu C."/>
            <person name="Braasch I."/>
            <person name="Desvignes T."/>
            <person name="Postlethwait J."/>
            <person name="Bobe J."/>
            <person name="Guiguen Y."/>
            <person name="Dirks R."/>
        </authorList>
    </citation>
    <scope>NUCLEOTIDE SEQUENCE</scope>
    <source>
        <strain evidence="2">Tag_6206</strain>
        <tissue evidence="2">Liver</tissue>
    </source>
</reference>
<keyword evidence="3" id="KW-1185">Reference proteome</keyword>
<protein>
    <submittedName>
        <fullName evidence="2">Uncharacterized protein</fullName>
    </submittedName>
</protein>
<gene>
    <name evidence="2" type="ORF">ANANG_G00127390</name>
</gene>
<dbReference type="EMBL" id="JAFIRN010000006">
    <property type="protein sequence ID" value="KAG5847555.1"/>
    <property type="molecule type" value="Genomic_DNA"/>
</dbReference>
<evidence type="ECO:0000313" key="3">
    <source>
        <dbReference type="Proteomes" id="UP001044222"/>
    </source>
</evidence>
<accession>A0A9D3MHW3</accession>